<dbReference type="Pfam" id="PF12988">
    <property type="entry name" value="TraQ_transposon"/>
    <property type="match status" value="1"/>
</dbReference>
<dbReference type="EMBL" id="VSSQ01000220">
    <property type="protein sequence ID" value="MPL86352.1"/>
    <property type="molecule type" value="Genomic_DNA"/>
</dbReference>
<accession>A0A644V6C1</accession>
<comment type="caution">
    <text evidence="1">The sequence shown here is derived from an EMBL/GenBank/DDBJ whole genome shotgun (WGS) entry which is preliminary data.</text>
</comment>
<gene>
    <name evidence="1" type="ORF">SDC9_32332</name>
</gene>
<sequence length="178" mass="20955">MRKIRKFLGLTVWLVAMMLLALACNDDLDIHKVYAFDLVTMPVQKRIIENETAEIRCQLVKEGSYQDAEFYIRYFQPDGKGELRMDDGTLLLPNDLYPLEKTTFRLYYTSRTKDQQVIDVYIEDNFGQVVQKTFSFQNEGTEEDSQKISYHDYMQLHRIQHPLRAMDSPLVEGCSDRH</sequence>
<dbReference type="PROSITE" id="PS51257">
    <property type="entry name" value="PROKAR_LIPOPROTEIN"/>
    <property type="match status" value="1"/>
</dbReference>
<evidence type="ECO:0000313" key="1">
    <source>
        <dbReference type="EMBL" id="MPL86352.1"/>
    </source>
</evidence>
<dbReference type="InterPro" id="IPR038707">
    <property type="entry name" value="TraQ_sf"/>
</dbReference>
<protein>
    <recommendedName>
        <fullName evidence="2">Conjugal transfer protein TraQ</fullName>
    </recommendedName>
</protein>
<proteinExistence type="predicted"/>
<evidence type="ECO:0008006" key="2">
    <source>
        <dbReference type="Google" id="ProtNLM"/>
    </source>
</evidence>
<dbReference type="Gene3D" id="2.60.40.2410">
    <property type="entry name" value="Uncharacterised protein PF12988, DUF3872"/>
    <property type="match status" value="1"/>
</dbReference>
<reference evidence="1" key="1">
    <citation type="submission" date="2019-08" db="EMBL/GenBank/DDBJ databases">
        <authorList>
            <person name="Kucharzyk K."/>
            <person name="Murdoch R.W."/>
            <person name="Higgins S."/>
            <person name="Loffler F."/>
        </authorList>
    </citation>
    <scope>NUCLEOTIDE SEQUENCE</scope>
</reference>
<dbReference type="InterPro" id="IPR024355">
    <property type="entry name" value="TraQ_bacteroidetes"/>
</dbReference>
<name>A0A644V6C1_9ZZZZ</name>
<organism evidence="1">
    <name type="scientific">bioreactor metagenome</name>
    <dbReference type="NCBI Taxonomy" id="1076179"/>
    <lineage>
        <taxon>unclassified sequences</taxon>
        <taxon>metagenomes</taxon>
        <taxon>ecological metagenomes</taxon>
    </lineage>
</organism>
<dbReference type="AlphaFoldDB" id="A0A644V6C1"/>